<feature type="region of interest" description="Disordered" evidence="4">
    <location>
        <begin position="219"/>
        <end position="292"/>
    </location>
</feature>
<dbReference type="PRINTS" id="PR00320">
    <property type="entry name" value="GPROTEINBRPT"/>
</dbReference>
<dbReference type="HOGENOM" id="CLU_406297_0_0_1"/>
<dbReference type="GO" id="GO:0030126">
    <property type="term" value="C:COPI vesicle coat"/>
    <property type="evidence" value="ECO:0007669"/>
    <property type="project" value="TreeGrafter"/>
</dbReference>
<keyword evidence="2" id="KW-0677">Repeat</keyword>
<feature type="region of interest" description="Disordered" evidence="4">
    <location>
        <begin position="308"/>
        <end position="362"/>
    </location>
</feature>
<dbReference type="Proteomes" id="UP000009168">
    <property type="component" value="Unassembled WGS sequence"/>
</dbReference>
<dbReference type="InterPro" id="IPR050844">
    <property type="entry name" value="Coatomer_complex_subunit"/>
</dbReference>
<dbReference type="InterPro" id="IPR020472">
    <property type="entry name" value="WD40_PAC1"/>
</dbReference>
<dbReference type="SUPFAM" id="SSF57845">
    <property type="entry name" value="B-box zinc-binding domain"/>
    <property type="match status" value="1"/>
</dbReference>
<proteinExistence type="predicted"/>
<evidence type="ECO:0000256" key="3">
    <source>
        <dbReference type="PROSITE-ProRule" id="PRU00221"/>
    </source>
</evidence>
<dbReference type="GO" id="GO:0006886">
    <property type="term" value="P:intracellular protein transport"/>
    <property type="evidence" value="ECO:0007669"/>
    <property type="project" value="TreeGrafter"/>
</dbReference>
<keyword evidence="1 3" id="KW-0853">WD repeat</keyword>
<feature type="repeat" description="WD" evidence="3">
    <location>
        <begin position="387"/>
        <end position="427"/>
    </location>
</feature>
<feature type="repeat" description="WD" evidence="3">
    <location>
        <begin position="517"/>
        <end position="548"/>
    </location>
</feature>
<protein>
    <submittedName>
        <fullName evidence="5">WD domain, G-beta repeat protein</fullName>
    </submittedName>
</protein>
<dbReference type="EMBL" id="GG662650">
    <property type="protein sequence ID" value="EAR98050.2"/>
    <property type="molecule type" value="Genomic_DNA"/>
</dbReference>
<dbReference type="AlphaFoldDB" id="Q23ND2"/>
<dbReference type="eggNOG" id="KOG0274">
    <property type="taxonomic scope" value="Eukaryota"/>
</dbReference>
<accession>Q23ND2</accession>
<dbReference type="InterPro" id="IPR001680">
    <property type="entry name" value="WD40_rpt"/>
</dbReference>
<dbReference type="GO" id="GO:0006891">
    <property type="term" value="P:intra-Golgi vesicle-mediated transport"/>
    <property type="evidence" value="ECO:0007669"/>
    <property type="project" value="TreeGrafter"/>
</dbReference>
<dbReference type="GO" id="GO:0006888">
    <property type="term" value="P:endoplasmic reticulum to Golgi vesicle-mediated transport"/>
    <property type="evidence" value="ECO:0007669"/>
    <property type="project" value="TreeGrafter"/>
</dbReference>
<evidence type="ECO:0000313" key="6">
    <source>
        <dbReference type="Proteomes" id="UP000009168"/>
    </source>
</evidence>
<keyword evidence="6" id="KW-1185">Reference proteome</keyword>
<dbReference type="Pfam" id="PF00400">
    <property type="entry name" value="WD40"/>
    <property type="match status" value="5"/>
</dbReference>
<dbReference type="PANTHER" id="PTHR19876">
    <property type="entry name" value="COATOMER"/>
    <property type="match status" value="1"/>
</dbReference>
<sequence length="677" mass="78715">MKKNKIEGAEESYQNCKIHNCQLKYICVDIECDSEQRDCCAECLVDGEHREHEYKSRREAVQRLQDGAIHALRYYEGCEKYLNIRPEVEEILENMKLGINKAIDEYKQKILYQVDTQKGSSDIDYTNQEQQEKLKTFLNSNDWPSEKLNQELAFALLHLNSDKIMNEKVKQVIQHNQFIVKRVNKKMKEFLLQVKLFLDSNFKIFTQADFYHGKSKRGENFFETENNGEDSDDFYEGGSSRMEVDHPNYAEHLEKKKQQGKSPAKQSNSPKLNKKKEEQKQQGSSISQSPKIAKNMFKEDAKDEGTIFQKQLTPNQGVRGSQEMPSNLKNNQMPSNISHQPNFQEQEHQKNSQIKQQPQANKKFQQYENPVSFFDTDHFEGKISFQYDGHTDFIRKLVKVDDETFLSISDDSTIKLWNFTYNQCIANFQGLHQRQILDIKMLRENTFISCGRDNKLVWLDVDRYQKDIRDVNKSILCLEVLAERYILLGSIKHLYLVDDEKKETISGNLLQLKQLKENAHEKEILQITCIQEQSVFATASYDKMIKIWLFQSEKQEILHIKDLSGHKQAVRSLCVGIRTNLLFSGSDDSQVILWDWQIGQQIRSFQGHTAAIYAIDILSPNEIATGSYDKQIKIWNFNNGKCIGTVSGNQSGILCLIKYNQRAILTGCDDHTIKIWV</sequence>
<dbReference type="RefSeq" id="XP_001018295.2">
    <property type="nucleotide sequence ID" value="XM_001018295.3"/>
</dbReference>
<dbReference type="CDD" id="cd00200">
    <property type="entry name" value="WD40"/>
    <property type="match status" value="1"/>
</dbReference>
<dbReference type="STRING" id="312017.Q23ND2"/>
<evidence type="ECO:0000256" key="4">
    <source>
        <dbReference type="SAM" id="MobiDB-lite"/>
    </source>
</evidence>
<dbReference type="InParanoid" id="Q23ND2"/>
<dbReference type="KEGG" id="tet:TTHERM_01161030"/>
<dbReference type="SUPFAM" id="SSF50978">
    <property type="entry name" value="WD40 repeat-like"/>
    <property type="match status" value="1"/>
</dbReference>
<dbReference type="PROSITE" id="PS50082">
    <property type="entry name" value="WD_REPEATS_2"/>
    <property type="match status" value="4"/>
</dbReference>
<reference evidence="6" key="1">
    <citation type="journal article" date="2006" name="PLoS Biol.">
        <title>Macronuclear genome sequence of the ciliate Tetrahymena thermophila, a model eukaryote.</title>
        <authorList>
            <person name="Eisen J.A."/>
            <person name="Coyne R.S."/>
            <person name="Wu M."/>
            <person name="Wu D."/>
            <person name="Thiagarajan M."/>
            <person name="Wortman J.R."/>
            <person name="Badger J.H."/>
            <person name="Ren Q."/>
            <person name="Amedeo P."/>
            <person name="Jones K.M."/>
            <person name="Tallon L.J."/>
            <person name="Delcher A.L."/>
            <person name="Salzberg S.L."/>
            <person name="Silva J.C."/>
            <person name="Haas B.J."/>
            <person name="Majoros W.H."/>
            <person name="Farzad M."/>
            <person name="Carlton J.M."/>
            <person name="Smith R.K. Jr."/>
            <person name="Garg J."/>
            <person name="Pearlman R.E."/>
            <person name="Karrer K.M."/>
            <person name="Sun L."/>
            <person name="Manning G."/>
            <person name="Elde N.C."/>
            <person name="Turkewitz A.P."/>
            <person name="Asai D.J."/>
            <person name="Wilkes D.E."/>
            <person name="Wang Y."/>
            <person name="Cai H."/>
            <person name="Collins K."/>
            <person name="Stewart B.A."/>
            <person name="Lee S.R."/>
            <person name="Wilamowska K."/>
            <person name="Weinberg Z."/>
            <person name="Ruzzo W.L."/>
            <person name="Wloga D."/>
            <person name="Gaertig J."/>
            <person name="Frankel J."/>
            <person name="Tsao C.-C."/>
            <person name="Gorovsky M.A."/>
            <person name="Keeling P.J."/>
            <person name="Waller R.F."/>
            <person name="Patron N.J."/>
            <person name="Cherry J.M."/>
            <person name="Stover N.A."/>
            <person name="Krieger C.J."/>
            <person name="del Toro C."/>
            <person name="Ryder H.F."/>
            <person name="Williamson S.C."/>
            <person name="Barbeau R.A."/>
            <person name="Hamilton E.P."/>
            <person name="Orias E."/>
        </authorList>
    </citation>
    <scope>NUCLEOTIDE SEQUENCE [LARGE SCALE GENOMIC DNA]</scope>
    <source>
        <strain evidence="6">SB210</strain>
    </source>
</reference>
<name>Q23ND2_TETTS</name>
<feature type="repeat" description="WD" evidence="3">
    <location>
        <begin position="563"/>
        <end position="604"/>
    </location>
</feature>
<dbReference type="GeneID" id="7840064"/>
<feature type="compositionally biased region" description="Polar residues" evidence="4">
    <location>
        <begin position="308"/>
        <end position="344"/>
    </location>
</feature>
<dbReference type="InterPro" id="IPR019775">
    <property type="entry name" value="WD40_repeat_CS"/>
</dbReference>
<dbReference type="InterPro" id="IPR015943">
    <property type="entry name" value="WD40/YVTN_repeat-like_dom_sf"/>
</dbReference>
<feature type="compositionally biased region" description="Basic and acidic residues" evidence="4">
    <location>
        <begin position="242"/>
        <end position="257"/>
    </location>
</feature>
<feature type="compositionally biased region" description="Polar residues" evidence="4">
    <location>
        <begin position="260"/>
        <end position="271"/>
    </location>
</feature>
<dbReference type="PROSITE" id="PS50294">
    <property type="entry name" value="WD_REPEATS_REGION"/>
    <property type="match status" value="2"/>
</dbReference>
<dbReference type="Gene3D" id="2.130.10.10">
    <property type="entry name" value="YVTN repeat-like/Quinoprotein amine dehydrogenase"/>
    <property type="match status" value="2"/>
</dbReference>
<evidence type="ECO:0000313" key="5">
    <source>
        <dbReference type="EMBL" id="EAR98050.2"/>
    </source>
</evidence>
<feature type="repeat" description="WD" evidence="3">
    <location>
        <begin position="605"/>
        <end position="645"/>
    </location>
</feature>
<organism evidence="5 6">
    <name type="scientific">Tetrahymena thermophila (strain SB210)</name>
    <dbReference type="NCBI Taxonomy" id="312017"/>
    <lineage>
        <taxon>Eukaryota</taxon>
        <taxon>Sar</taxon>
        <taxon>Alveolata</taxon>
        <taxon>Ciliophora</taxon>
        <taxon>Intramacronucleata</taxon>
        <taxon>Oligohymenophorea</taxon>
        <taxon>Hymenostomatida</taxon>
        <taxon>Tetrahymenina</taxon>
        <taxon>Tetrahymenidae</taxon>
        <taxon>Tetrahymena</taxon>
    </lineage>
</organism>
<feature type="compositionally biased region" description="Acidic residues" evidence="4">
    <location>
        <begin position="226"/>
        <end position="235"/>
    </location>
</feature>
<feature type="compositionally biased region" description="Polar residues" evidence="4">
    <location>
        <begin position="351"/>
        <end position="362"/>
    </location>
</feature>
<dbReference type="PROSITE" id="PS00678">
    <property type="entry name" value="WD_REPEATS_1"/>
    <property type="match status" value="1"/>
</dbReference>
<evidence type="ECO:0000256" key="2">
    <source>
        <dbReference type="ARBA" id="ARBA00022737"/>
    </source>
</evidence>
<evidence type="ECO:0000256" key="1">
    <source>
        <dbReference type="ARBA" id="ARBA00022574"/>
    </source>
</evidence>
<dbReference type="SMART" id="SM00320">
    <property type="entry name" value="WD40"/>
    <property type="match status" value="6"/>
</dbReference>
<dbReference type="GO" id="GO:0006890">
    <property type="term" value="P:retrograde vesicle-mediated transport, Golgi to endoplasmic reticulum"/>
    <property type="evidence" value="ECO:0007669"/>
    <property type="project" value="TreeGrafter"/>
</dbReference>
<gene>
    <name evidence="5" type="ORF">TTHERM_01161030</name>
</gene>
<dbReference type="InterPro" id="IPR036322">
    <property type="entry name" value="WD40_repeat_dom_sf"/>
</dbReference>
<dbReference type="OrthoDB" id="10267436at2759"/>